<dbReference type="InterPro" id="IPR008929">
    <property type="entry name" value="Chondroitin_lyas"/>
</dbReference>
<accession>A0A212JWA6</accession>
<evidence type="ECO:0000256" key="2">
    <source>
        <dbReference type="ARBA" id="ARBA00022729"/>
    </source>
</evidence>
<dbReference type="Gene3D" id="1.50.10.100">
    <property type="entry name" value="Chondroitin AC/alginate lyase"/>
    <property type="match status" value="1"/>
</dbReference>
<dbReference type="Pfam" id="PF07940">
    <property type="entry name" value="Hepar_II_III_C"/>
    <property type="match status" value="1"/>
</dbReference>
<feature type="domain" description="Heparinase II/III-like C-terminal" evidence="6">
    <location>
        <begin position="399"/>
        <end position="528"/>
    </location>
</feature>
<feature type="domain" description="Alginate lyase" evidence="5">
    <location>
        <begin position="229"/>
        <end position="314"/>
    </location>
</feature>
<protein>
    <submittedName>
        <fullName evidence="7">Uncharacterized protein</fullName>
    </submittedName>
</protein>
<evidence type="ECO:0000313" key="7">
    <source>
        <dbReference type="EMBL" id="SBW03658.1"/>
    </source>
</evidence>
<dbReference type="PANTHER" id="PTHR39210:SF1">
    <property type="entry name" value="HEPARIN-SULFATE LYASE"/>
    <property type="match status" value="1"/>
</dbReference>
<proteinExistence type="predicted"/>
<evidence type="ECO:0000256" key="4">
    <source>
        <dbReference type="ARBA" id="ARBA00023239"/>
    </source>
</evidence>
<keyword evidence="2" id="KW-0732">Signal</keyword>
<dbReference type="GO" id="GO:0042597">
    <property type="term" value="C:periplasmic space"/>
    <property type="evidence" value="ECO:0007669"/>
    <property type="project" value="UniProtKB-SubCell"/>
</dbReference>
<evidence type="ECO:0000256" key="1">
    <source>
        <dbReference type="ARBA" id="ARBA00004418"/>
    </source>
</evidence>
<dbReference type="SUPFAM" id="SSF48230">
    <property type="entry name" value="Chondroitin AC/alginate lyase"/>
    <property type="match status" value="1"/>
</dbReference>
<dbReference type="EMBL" id="FLUM01000003">
    <property type="protein sequence ID" value="SBW03658.1"/>
    <property type="molecule type" value="Genomic_DNA"/>
</dbReference>
<evidence type="ECO:0000256" key="3">
    <source>
        <dbReference type="ARBA" id="ARBA00022764"/>
    </source>
</evidence>
<dbReference type="RefSeq" id="WP_296942631.1">
    <property type="nucleotide sequence ID" value="NZ_LT599032.1"/>
</dbReference>
<dbReference type="Gene3D" id="2.70.98.70">
    <property type="match status" value="1"/>
</dbReference>
<keyword evidence="3" id="KW-0574">Periplasm</keyword>
<keyword evidence="4" id="KW-0456">Lyase</keyword>
<dbReference type="InterPro" id="IPR008397">
    <property type="entry name" value="Alginate_lyase_dom"/>
</dbReference>
<evidence type="ECO:0000259" key="5">
    <source>
        <dbReference type="Pfam" id="PF05426"/>
    </source>
</evidence>
<sequence>MSKIIMFSIISLLFWGRGDYISAQQKPDFSFYTSGEINRIKNSANTQWGDKIIKKLEKTVAERLTHPLSIPSMEGGHGHDYFCPVHNTQFVFDWDSPNGHYCSQCGKKWVGVDKYDWAWVNFVHASNLNYLKACAYLFLAKGDKQYPNMAKNMLLDLASKYPHYKIHDRERRLNVKNFGGKMFAQSLDESVWFIDVARVYSVIELTLTIEEQQTICENLFKPSLDLHLQQRSTNNWQVWHNGAIAAMGVALRNDSIIDIALNKKDYGYWDMMSKNVYPDGWWNEGSVVYHFYPLRAILLTAEAVRCRNINLYDQKLLNMFSAPVNMLYPDLTFPSQNDGWYGISLTEQVSLYEIMAIRDNNPLYKSLLQQCYKQIERLSPEALVNGNNYQAEVTPLKLPSFNFDNLGVAILRYNGKTIVMKNGPYGGLHGHPDKLSISIHDGKSEILPDLGTTAYGVPDCQLWYQKTFAHNTVTVDGENQKKADCTIKRFNATKESGMIEADANNAYNGVNMSRKLKFENNTLKDLFVCTSETEHTYDYTLILTEPIHFNGEENARIIENYSRVSEAKYKQMKNSFEFQLRNAKVKIKVNGDFEIILGKAPGIPPTGTRQGKDAYPLFIRVKGKNMHIETIWQFIN</sequence>
<dbReference type="AlphaFoldDB" id="A0A212JWA6"/>
<gene>
    <name evidence="7" type="ORF">KL86DYS1_30634</name>
</gene>
<dbReference type="InterPro" id="IPR012480">
    <property type="entry name" value="Hepar_II_III_C"/>
</dbReference>
<comment type="subcellular location">
    <subcellularLocation>
        <location evidence="1">Periplasm</location>
    </subcellularLocation>
</comment>
<name>A0A212JWA6_9BACT</name>
<reference evidence="7" key="1">
    <citation type="submission" date="2016-04" db="EMBL/GenBank/DDBJ databases">
        <authorList>
            <person name="Evans L.H."/>
            <person name="Alamgir A."/>
            <person name="Owens N."/>
            <person name="Weber N.D."/>
            <person name="Virtaneva K."/>
            <person name="Barbian K."/>
            <person name="Babar A."/>
            <person name="Rosenke K."/>
        </authorList>
    </citation>
    <scope>NUCLEOTIDE SEQUENCE</scope>
    <source>
        <strain evidence="7">86-1</strain>
    </source>
</reference>
<dbReference type="Pfam" id="PF05426">
    <property type="entry name" value="Alginate_lyase"/>
    <property type="match status" value="1"/>
</dbReference>
<dbReference type="PANTHER" id="PTHR39210">
    <property type="entry name" value="HEPARIN-SULFATE LYASE"/>
    <property type="match status" value="1"/>
</dbReference>
<dbReference type="GO" id="GO:0016829">
    <property type="term" value="F:lyase activity"/>
    <property type="evidence" value="ECO:0007669"/>
    <property type="project" value="UniProtKB-KW"/>
</dbReference>
<evidence type="ECO:0000259" key="6">
    <source>
        <dbReference type="Pfam" id="PF07940"/>
    </source>
</evidence>
<organism evidence="7">
    <name type="scientific">uncultured Dysgonomonas sp</name>
    <dbReference type="NCBI Taxonomy" id="206096"/>
    <lineage>
        <taxon>Bacteria</taxon>
        <taxon>Pseudomonadati</taxon>
        <taxon>Bacteroidota</taxon>
        <taxon>Bacteroidia</taxon>
        <taxon>Bacteroidales</taxon>
        <taxon>Dysgonomonadaceae</taxon>
        <taxon>Dysgonomonas</taxon>
        <taxon>environmental samples</taxon>
    </lineage>
</organism>